<dbReference type="Proteomes" id="UP000325577">
    <property type="component" value="Linkage Group LG12"/>
</dbReference>
<feature type="compositionally biased region" description="Pro residues" evidence="1">
    <location>
        <begin position="270"/>
        <end position="282"/>
    </location>
</feature>
<dbReference type="OrthoDB" id="1845088at2759"/>
<accession>A0A5J5BIC7</accession>
<feature type="region of interest" description="Disordered" evidence="1">
    <location>
        <begin position="214"/>
        <end position="317"/>
    </location>
</feature>
<organism evidence="2 3">
    <name type="scientific">Nyssa sinensis</name>
    <dbReference type="NCBI Taxonomy" id="561372"/>
    <lineage>
        <taxon>Eukaryota</taxon>
        <taxon>Viridiplantae</taxon>
        <taxon>Streptophyta</taxon>
        <taxon>Embryophyta</taxon>
        <taxon>Tracheophyta</taxon>
        <taxon>Spermatophyta</taxon>
        <taxon>Magnoliopsida</taxon>
        <taxon>eudicotyledons</taxon>
        <taxon>Gunneridae</taxon>
        <taxon>Pentapetalae</taxon>
        <taxon>asterids</taxon>
        <taxon>Cornales</taxon>
        <taxon>Nyssaceae</taxon>
        <taxon>Nyssa</taxon>
    </lineage>
</organism>
<evidence type="ECO:0000313" key="2">
    <source>
        <dbReference type="EMBL" id="KAA8542406.1"/>
    </source>
</evidence>
<dbReference type="AlphaFoldDB" id="A0A5J5BIC7"/>
<evidence type="ECO:0000313" key="3">
    <source>
        <dbReference type="Proteomes" id="UP000325577"/>
    </source>
</evidence>
<dbReference type="Pfam" id="PF14223">
    <property type="entry name" value="Retrotran_gag_2"/>
    <property type="match status" value="1"/>
</dbReference>
<feature type="compositionally biased region" description="Polar residues" evidence="1">
    <location>
        <begin position="236"/>
        <end position="255"/>
    </location>
</feature>
<proteinExistence type="predicted"/>
<gene>
    <name evidence="2" type="ORF">F0562_023459</name>
</gene>
<dbReference type="EMBL" id="CM018035">
    <property type="protein sequence ID" value="KAA8542406.1"/>
    <property type="molecule type" value="Genomic_DNA"/>
</dbReference>
<name>A0A5J5BIC7_9ASTE</name>
<evidence type="ECO:0000256" key="1">
    <source>
        <dbReference type="SAM" id="MobiDB-lite"/>
    </source>
</evidence>
<keyword evidence="3" id="KW-1185">Reference proteome</keyword>
<reference evidence="2 3" key="1">
    <citation type="submission" date="2019-09" db="EMBL/GenBank/DDBJ databases">
        <title>A chromosome-level genome assembly of the Chinese tupelo Nyssa sinensis.</title>
        <authorList>
            <person name="Yang X."/>
            <person name="Kang M."/>
            <person name="Yang Y."/>
            <person name="Xiong H."/>
            <person name="Wang M."/>
            <person name="Zhang Z."/>
            <person name="Wang Z."/>
            <person name="Wu H."/>
            <person name="Ma T."/>
            <person name="Liu J."/>
            <person name="Xi Z."/>
        </authorList>
    </citation>
    <scope>NUCLEOTIDE SEQUENCE [LARGE SCALE GENOMIC DNA]</scope>
    <source>
        <strain evidence="2">J267</strain>
        <tissue evidence="2">Leaf</tissue>
    </source>
</reference>
<feature type="compositionally biased region" description="Polar residues" evidence="1">
    <location>
        <begin position="214"/>
        <end position="223"/>
    </location>
</feature>
<sequence>MLGLVVGLETSAAVWRALENAFVKSSQPREFQLETELSLLQKGDMSLNEYLTKFKRLCDDLVAIGKPIGDEKKVFFLLKGLGPRYESFTTSMLKPPIPSYTDQIPLLQGHEAIKMAHSLSPYTPPRQTEAFVGQRISGGCSSGRGSSGDFQGELTSLSDWDASASFTSSSSSKEDRVPFNSPNIGDFPINDYPEALHDEYLRSDTLVVDQSINTEANSPTYNGGPSDPLPHDHMSPETSFPPLQNADSTSSQTRDISIDSHSSPVVRPVNSPPPSLVAPPVVPSRMELNTHPMLTRGKSRVGFTSLIASTNEEEKKK</sequence>
<dbReference type="PANTHER" id="PTHR47481">
    <property type="match status" value="1"/>
</dbReference>
<evidence type="ECO:0008006" key="4">
    <source>
        <dbReference type="Google" id="ProtNLM"/>
    </source>
</evidence>
<protein>
    <recommendedName>
        <fullName evidence="4">Retrotransposon gag domain-containing protein</fullName>
    </recommendedName>
</protein>
<feature type="region of interest" description="Disordered" evidence="1">
    <location>
        <begin position="163"/>
        <end position="185"/>
    </location>
</feature>
<dbReference type="PANTHER" id="PTHR47481:SF10">
    <property type="entry name" value="COPIA-LIKE POLYPROTEIN_RETROTRANSPOSON"/>
    <property type="match status" value="1"/>
</dbReference>
<feature type="compositionally biased region" description="Low complexity" evidence="1">
    <location>
        <begin position="260"/>
        <end position="269"/>
    </location>
</feature>